<dbReference type="Pfam" id="PF00072">
    <property type="entry name" value="Response_reg"/>
    <property type="match status" value="1"/>
</dbReference>
<evidence type="ECO:0000256" key="1">
    <source>
        <dbReference type="PROSITE-ProRule" id="PRU00169"/>
    </source>
</evidence>
<protein>
    <submittedName>
        <fullName evidence="3">Response regulator</fullName>
    </submittedName>
</protein>
<sequence length="141" mass="16165">MKTDGDIILIEDDADDREILIEAFDQVMTENNYENRLIVIEDSSVVINYLKSTKTAPFLLLSDINMPKVDGFALKDMISKDPDLRERCVPYLFLTTSGTEDYIQKATQRSIHGYFAKPVTFSGYKKLIADILSYWKLNKTP</sequence>
<keyword evidence="4" id="KW-1185">Reference proteome</keyword>
<dbReference type="InterPro" id="IPR011006">
    <property type="entry name" value="CheY-like_superfamily"/>
</dbReference>
<dbReference type="Proteomes" id="UP000287527">
    <property type="component" value="Unassembled WGS sequence"/>
</dbReference>
<feature type="domain" description="Response regulatory" evidence="2">
    <location>
        <begin position="6"/>
        <end position="132"/>
    </location>
</feature>
<dbReference type="PANTHER" id="PTHR44520:SF2">
    <property type="entry name" value="RESPONSE REGULATOR RCP1"/>
    <property type="match status" value="1"/>
</dbReference>
<dbReference type="InterPro" id="IPR052893">
    <property type="entry name" value="TCS_response_regulator"/>
</dbReference>
<accession>A0A444HFQ8</accession>
<dbReference type="SUPFAM" id="SSF52172">
    <property type="entry name" value="CheY-like"/>
    <property type="match status" value="1"/>
</dbReference>
<evidence type="ECO:0000313" key="3">
    <source>
        <dbReference type="EMBL" id="RWX03825.1"/>
    </source>
</evidence>
<feature type="modified residue" description="4-aspartylphosphate" evidence="1">
    <location>
        <position position="63"/>
    </location>
</feature>
<dbReference type="InterPro" id="IPR001789">
    <property type="entry name" value="Sig_transdc_resp-reg_receiver"/>
</dbReference>
<reference evidence="3 4" key="1">
    <citation type="submission" date="2019-01" db="EMBL/GenBank/DDBJ databases">
        <title>Flavobacterium sp. nov.,isolated from freshwater.</title>
        <authorList>
            <person name="Zhang R."/>
            <person name="Du Z.-J."/>
        </authorList>
    </citation>
    <scope>NUCLEOTIDE SEQUENCE [LARGE SCALE GENOMIC DNA]</scope>
    <source>
        <strain evidence="3 4">1E403</strain>
    </source>
</reference>
<proteinExistence type="predicted"/>
<dbReference type="EMBL" id="SBII01000001">
    <property type="protein sequence ID" value="RWX03825.1"/>
    <property type="molecule type" value="Genomic_DNA"/>
</dbReference>
<dbReference type="Gene3D" id="3.40.50.2300">
    <property type="match status" value="1"/>
</dbReference>
<dbReference type="SMART" id="SM00448">
    <property type="entry name" value="REC"/>
    <property type="match status" value="1"/>
</dbReference>
<dbReference type="PROSITE" id="PS50110">
    <property type="entry name" value="RESPONSE_REGULATORY"/>
    <property type="match status" value="1"/>
</dbReference>
<keyword evidence="1" id="KW-0597">Phosphoprotein</keyword>
<gene>
    <name evidence="3" type="ORF">EPI11_02520</name>
</gene>
<evidence type="ECO:0000259" key="2">
    <source>
        <dbReference type="PROSITE" id="PS50110"/>
    </source>
</evidence>
<evidence type="ECO:0000313" key="4">
    <source>
        <dbReference type="Proteomes" id="UP000287527"/>
    </source>
</evidence>
<dbReference type="AlphaFoldDB" id="A0A444HFQ8"/>
<dbReference type="RefSeq" id="WP_128388379.1">
    <property type="nucleotide sequence ID" value="NZ_SBII01000001.1"/>
</dbReference>
<name>A0A444HFQ8_9FLAO</name>
<comment type="caution">
    <text evidence="3">The sequence shown here is derived from an EMBL/GenBank/DDBJ whole genome shotgun (WGS) entry which is preliminary data.</text>
</comment>
<dbReference type="GO" id="GO:0000160">
    <property type="term" value="P:phosphorelay signal transduction system"/>
    <property type="evidence" value="ECO:0007669"/>
    <property type="project" value="InterPro"/>
</dbReference>
<dbReference type="OrthoDB" id="958614at2"/>
<dbReference type="PANTHER" id="PTHR44520">
    <property type="entry name" value="RESPONSE REGULATOR RCP1-RELATED"/>
    <property type="match status" value="1"/>
</dbReference>
<organism evidence="3 4">
    <name type="scientific">Flavobacterium cerinum</name>
    <dbReference type="NCBI Taxonomy" id="2502784"/>
    <lineage>
        <taxon>Bacteria</taxon>
        <taxon>Pseudomonadati</taxon>
        <taxon>Bacteroidota</taxon>
        <taxon>Flavobacteriia</taxon>
        <taxon>Flavobacteriales</taxon>
        <taxon>Flavobacteriaceae</taxon>
        <taxon>Flavobacterium</taxon>
    </lineage>
</organism>